<evidence type="ECO:0000313" key="3">
    <source>
        <dbReference type="EMBL" id="KAJ5209569.1"/>
    </source>
</evidence>
<dbReference type="EMBL" id="JAPQKQ010000002">
    <property type="protein sequence ID" value="KAJ5209569.1"/>
    <property type="molecule type" value="Genomic_DNA"/>
</dbReference>
<evidence type="ECO:0000256" key="2">
    <source>
        <dbReference type="ARBA" id="ARBA00023043"/>
    </source>
</evidence>
<comment type="caution">
    <text evidence="3">The sequence shown here is derived from an EMBL/GenBank/DDBJ whole genome shotgun (WGS) entry which is preliminary data.</text>
</comment>
<dbReference type="SUPFAM" id="SSF48403">
    <property type="entry name" value="Ankyrin repeat"/>
    <property type="match status" value="1"/>
</dbReference>
<dbReference type="Proteomes" id="UP001150942">
    <property type="component" value="Unassembled WGS sequence"/>
</dbReference>
<evidence type="ECO:0000256" key="1">
    <source>
        <dbReference type="ARBA" id="ARBA00022737"/>
    </source>
</evidence>
<dbReference type="Gene3D" id="1.25.40.20">
    <property type="entry name" value="Ankyrin repeat-containing domain"/>
    <property type="match status" value="1"/>
</dbReference>
<dbReference type="AlphaFoldDB" id="A0A9W9T4U8"/>
<dbReference type="PANTHER" id="PTHR24173">
    <property type="entry name" value="ANKYRIN REPEAT CONTAINING"/>
    <property type="match status" value="1"/>
</dbReference>
<dbReference type="PANTHER" id="PTHR24173:SF74">
    <property type="entry name" value="ANKYRIN REPEAT DOMAIN-CONTAINING PROTEIN 16"/>
    <property type="match status" value="1"/>
</dbReference>
<reference evidence="3" key="2">
    <citation type="journal article" date="2023" name="IMA Fungus">
        <title>Comparative genomic study of the Penicillium genus elucidates a diverse pangenome and 15 lateral gene transfer events.</title>
        <authorList>
            <person name="Petersen C."/>
            <person name="Sorensen T."/>
            <person name="Nielsen M.R."/>
            <person name="Sondergaard T.E."/>
            <person name="Sorensen J.L."/>
            <person name="Fitzpatrick D.A."/>
            <person name="Frisvad J.C."/>
            <person name="Nielsen K.L."/>
        </authorList>
    </citation>
    <scope>NUCLEOTIDE SEQUENCE</scope>
    <source>
        <strain evidence="3">IBT 20477</strain>
    </source>
</reference>
<proteinExistence type="predicted"/>
<name>A0A9W9T4U8_9EURO</name>
<protein>
    <recommendedName>
        <fullName evidence="5">Ankyrin</fullName>
    </recommendedName>
</protein>
<organism evidence="3 4">
    <name type="scientific">Penicillium cf. viridicatum</name>
    <dbReference type="NCBI Taxonomy" id="2972119"/>
    <lineage>
        <taxon>Eukaryota</taxon>
        <taxon>Fungi</taxon>
        <taxon>Dikarya</taxon>
        <taxon>Ascomycota</taxon>
        <taxon>Pezizomycotina</taxon>
        <taxon>Eurotiomycetes</taxon>
        <taxon>Eurotiomycetidae</taxon>
        <taxon>Eurotiales</taxon>
        <taxon>Aspergillaceae</taxon>
        <taxon>Penicillium</taxon>
    </lineage>
</organism>
<dbReference type="Pfam" id="PF12796">
    <property type="entry name" value="Ank_2"/>
    <property type="match status" value="1"/>
</dbReference>
<keyword evidence="4" id="KW-1185">Reference proteome</keyword>
<keyword evidence="1" id="KW-0677">Repeat</keyword>
<sequence length="250" mass="28101">MYWQRLPEVAETKSHPSIQFSTLTTRVSYLKSWSNRMCSKLPRKPPNMQPLSQLIVGVTSDWGHGARPNYRLRRCPDFKLIEEMRPLHLHAISRAVVNPYGRPNHQGSGLLSAARNGNPFLHVGTNIAFYEPQFNDAHLSYERETRRNPLLLAAQNDHMETLEILLSETRPSRMCLRTVLHWAIGAGHQAIVELMVVNKAPLGPFNCWDDSTALGEAVEKGCEAILECLLQAGAKPPSSYLDDPLIIATD</sequence>
<accession>A0A9W9T4U8</accession>
<dbReference type="InterPro" id="IPR002110">
    <property type="entry name" value="Ankyrin_rpt"/>
</dbReference>
<gene>
    <name evidence="3" type="ORF">N7449_003948</name>
</gene>
<keyword evidence="2" id="KW-0040">ANK repeat</keyword>
<dbReference type="SMART" id="SM00248">
    <property type="entry name" value="ANK"/>
    <property type="match status" value="3"/>
</dbReference>
<evidence type="ECO:0000313" key="4">
    <source>
        <dbReference type="Proteomes" id="UP001150942"/>
    </source>
</evidence>
<dbReference type="InterPro" id="IPR036770">
    <property type="entry name" value="Ankyrin_rpt-contain_sf"/>
</dbReference>
<dbReference type="OrthoDB" id="4358183at2759"/>
<reference evidence="3" key="1">
    <citation type="submission" date="2022-11" db="EMBL/GenBank/DDBJ databases">
        <authorList>
            <person name="Petersen C."/>
        </authorList>
    </citation>
    <scope>NUCLEOTIDE SEQUENCE</scope>
    <source>
        <strain evidence="3">IBT 20477</strain>
    </source>
</reference>
<evidence type="ECO:0008006" key="5">
    <source>
        <dbReference type="Google" id="ProtNLM"/>
    </source>
</evidence>